<evidence type="ECO:0000256" key="1">
    <source>
        <dbReference type="ARBA" id="ARBA00010641"/>
    </source>
</evidence>
<dbReference type="CDD" id="cd06171">
    <property type="entry name" value="Sigma70_r4"/>
    <property type="match status" value="1"/>
</dbReference>
<comment type="caution">
    <text evidence="7">The sequence shown here is derived from an EMBL/GenBank/DDBJ whole genome shotgun (WGS) entry which is preliminary data.</text>
</comment>
<dbReference type="EMBL" id="JACOOH010000001">
    <property type="protein sequence ID" value="MBC5619488.1"/>
    <property type="molecule type" value="Genomic_DNA"/>
</dbReference>
<accession>A0ABR7CUY7</accession>
<dbReference type="NCBIfam" id="TIGR02937">
    <property type="entry name" value="sigma70-ECF"/>
    <property type="match status" value="1"/>
</dbReference>
<evidence type="ECO:0000256" key="2">
    <source>
        <dbReference type="ARBA" id="ARBA00023015"/>
    </source>
</evidence>
<dbReference type="SUPFAM" id="SSF88659">
    <property type="entry name" value="Sigma3 and sigma4 domains of RNA polymerase sigma factors"/>
    <property type="match status" value="1"/>
</dbReference>
<comment type="similarity">
    <text evidence="1">Belongs to the sigma-70 factor family. ECF subfamily.</text>
</comment>
<name>A0ABR7CUY7_9BACT</name>
<dbReference type="InterPro" id="IPR013325">
    <property type="entry name" value="RNA_pol_sigma_r2"/>
</dbReference>
<feature type="domain" description="RNA polymerase sigma factor 70 region 4 type 2" evidence="6">
    <location>
        <begin position="116"/>
        <end position="168"/>
    </location>
</feature>
<protein>
    <submittedName>
        <fullName evidence="7">RNA polymerase sigma-70 factor</fullName>
    </submittedName>
</protein>
<evidence type="ECO:0000256" key="4">
    <source>
        <dbReference type="ARBA" id="ARBA00023163"/>
    </source>
</evidence>
<dbReference type="NCBIfam" id="TIGR02985">
    <property type="entry name" value="Sig70_bacteroi1"/>
    <property type="match status" value="1"/>
</dbReference>
<dbReference type="Pfam" id="PF04542">
    <property type="entry name" value="Sigma70_r2"/>
    <property type="match status" value="1"/>
</dbReference>
<evidence type="ECO:0000256" key="3">
    <source>
        <dbReference type="ARBA" id="ARBA00023082"/>
    </source>
</evidence>
<dbReference type="InterPro" id="IPR013249">
    <property type="entry name" value="RNA_pol_sigma70_r4_t2"/>
</dbReference>
<reference evidence="7 8" key="1">
    <citation type="submission" date="2020-08" db="EMBL/GenBank/DDBJ databases">
        <title>Genome public.</title>
        <authorList>
            <person name="Liu C."/>
            <person name="Sun Q."/>
        </authorList>
    </citation>
    <scope>NUCLEOTIDE SEQUENCE [LARGE SCALE GENOMIC DNA]</scope>
    <source>
        <strain evidence="7 8">NSJ-56</strain>
    </source>
</reference>
<dbReference type="InterPro" id="IPR014284">
    <property type="entry name" value="RNA_pol_sigma-70_dom"/>
</dbReference>
<keyword evidence="3" id="KW-0731">Sigma factor</keyword>
<keyword evidence="2" id="KW-0805">Transcription regulation</keyword>
<evidence type="ECO:0000259" key="6">
    <source>
        <dbReference type="Pfam" id="PF08281"/>
    </source>
</evidence>
<dbReference type="RefSeq" id="WP_186974964.1">
    <property type="nucleotide sequence ID" value="NZ_JACOOH010000001.1"/>
</dbReference>
<evidence type="ECO:0000259" key="5">
    <source>
        <dbReference type="Pfam" id="PF04542"/>
    </source>
</evidence>
<dbReference type="InterPro" id="IPR036388">
    <property type="entry name" value="WH-like_DNA-bd_sf"/>
</dbReference>
<dbReference type="InterPro" id="IPR039425">
    <property type="entry name" value="RNA_pol_sigma-70-like"/>
</dbReference>
<dbReference type="PANTHER" id="PTHR43133">
    <property type="entry name" value="RNA POLYMERASE ECF-TYPE SIGMA FACTO"/>
    <property type="match status" value="1"/>
</dbReference>
<gene>
    <name evidence="7" type="ORF">H8S64_00085</name>
</gene>
<dbReference type="Pfam" id="PF08281">
    <property type="entry name" value="Sigma70_r4_2"/>
    <property type="match status" value="1"/>
</dbReference>
<evidence type="ECO:0000313" key="7">
    <source>
        <dbReference type="EMBL" id="MBC5619488.1"/>
    </source>
</evidence>
<organism evidence="7 8">
    <name type="scientific">Butyricimonas hominis</name>
    <dbReference type="NCBI Taxonomy" id="2763032"/>
    <lineage>
        <taxon>Bacteria</taxon>
        <taxon>Pseudomonadati</taxon>
        <taxon>Bacteroidota</taxon>
        <taxon>Bacteroidia</taxon>
        <taxon>Bacteroidales</taxon>
        <taxon>Odoribacteraceae</taxon>
        <taxon>Butyricimonas</taxon>
    </lineage>
</organism>
<feature type="domain" description="RNA polymerase sigma-70 region 2" evidence="5">
    <location>
        <begin position="23"/>
        <end position="84"/>
    </location>
</feature>
<dbReference type="InterPro" id="IPR013324">
    <property type="entry name" value="RNA_pol_sigma_r3/r4-like"/>
</dbReference>
<sequence length="188" mass="22544">MIREDILFRKMQEGDWSAFNSFFDCYAEQLFHYALGFVKHREEAEDIVQEVFIYLWTNRDKITYTGSVYAYLCRSVKNSCIDYKLHEKVEERYRQEMMITGVDDSDENDNFEELYDRLQSIMETLPPKCREIFIMGCMESMSYKEIAEQLDISVNTVKTQMKTAYKKIKDEFGDKDKRFMMILLVAFE</sequence>
<dbReference type="InterPro" id="IPR014327">
    <property type="entry name" value="RNA_pol_sigma70_bacteroid"/>
</dbReference>
<keyword evidence="8" id="KW-1185">Reference proteome</keyword>
<keyword evidence="4" id="KW-0804">Transcription</keyword>
<dbReference type="SUPFAM" id="SSF88946">
    <property type="entry name" value="Sigma2 domain of RNA polymerase sigma factors"/>
    <property type="match status" value="1"/>
</dbReference>
<evidence type="ECO:0000313" key="8">
    <source>
        <dbReference type="Proteomes" id="UP000646484"/>
    </source>
</evidence>
<dbReference type="PANTHER" id="PTHR43133:SF46">
    <property type="entry name" value="RNA POLYMERASE SIGMA-70 FACTOR ECF SUBFAMILY"/>
    <property type="match status" value="1"/>
</dbReference>
<proteinExistence type="inferred from homology"/>
<dbReference type="InterPro" id="IPR007627">
    <property type="entry name" value="RNA_pol_sigma70_r2"/>
</dbReference>
<dbReference type="Proteomes" id="UP000646484">
    <property type="component" value="Unassembled WGS sequence"/>
</dbReference>
<dbReference type="Gene3D" id="1.10.1740.10">
    <property type="match status" value="1"/>
</dbReference>
<dbReference type="Gene3D" id="1.10.10.10">
    <property type="entry name" value="Winged helix-like DNA-binding domain superfamily/Winged helix DNA-binding domain"/>
    <property type="match status" value="1"/>
</dbReference>